<feature type="region of interest" description="Disordered" evidence="1">
    <location>
        <begin position="1"/>
        <end position="52"/>
    </location>
</feature>
<name>A0A931CN14_9MICC</name>
<dbReference type="EMBL" id="JADNYM010000001">
    <property type="protein sequence ID" value="MBG0737844.1"/>
    <property type="molecule type" value="Genomic_DNA"/>
</dbReference>
<accession>A0A931CN14</accession>
<dbReference type="AlphaFoldDB" id="A0A931CN14"/>
<evidence type="ECO:0000313" key="2">
    <source>
        <dbReference type="EMBL" id="MBG0737844.1"/>
    </source>
</evidence>
<proteinExistence type="predicted"/>
<evidence type="ECO:0000313" key="3">
    <source>
        <dbReference type="Proteomes" id="UP000655366"/>
    </source>
</evidence>
<gene>
    <name evidence="2" type="ORF">IV500_00090</name>
</gene>
<evidence type="ECO:0000256" key="1">
    <source>
        <dbReference type="SAM" id="MobiDB-lite"/>
    </source>
</evidence>
<dbReference type="RefSeq" id="WP_196394802.1">
    <property type="nucleotide sequence ID" value="NZ_JADNYM010000001.1"/>
</dbReference>
<sequence length="52" mass="5722">MSETPENRDPATDDEEARDSLAGDFSKFLDPDIADLDEDAGAGTERPNPDRR</sequence>
<organism evidence="2 3">
    <name type="scientific">Arthrobacter terrae</name>
    <dbReference type="NCBI Taxonomy" id="2935737"/>
    <lineage>
        <taxon>Bacteria</taxon>
        <taxon>Bacillati</taxon>
        <taxon>Actinomycetota</taxon>
        <taxon>Actinomycetes</taxon>
        <taxon>Micrococcales</taxon>
        <taxon>Micrococcaceae</taxon>
        <taxon>Arthrobacter</taxon>
    </lineage>
</organism>
<dbReference type="Proteomes" id="UP000655366">
    <property type="component" value="Unassembled WGS sequence"/>
</dbReference>
<feature type="compositionally biased region" description="Basic and acidic residues" evidence="1">
    <location>
        <begin position="1"/>
        <end position="11"/>
    </location>
</feature>
<protein>
    <submittedName>
        <fullName evidence="2">Uncharacterized protein</fullName>
    </submittedName>
</protein>
<keyword evidence="3" id="KW-1185">Reference proteome</keyword>
<comment type="caution">
    <text evidence="2">The sequence shown here is derived from an EMBL/GenBank/DDBJ whole genome shotgun (WGS) entry which is preliminary data.</text>
</comment>
<reference evidence="2 3" key="1">
    <citation type="submission" date="2020-11" db="EMBL/GenBank/DDBJ databases">
        <title>Arthrobacter antarcticus sp. nov., isolated from Antarctic Soil.</title>
        <authorList>
            <person name="Li J."/>
        </authorList>
    </citation>
    <scope>NUCLEOTIDE SEQUENCE [LARGE SCALE GENOMIC DNA]</scope>
    <source>
        <strain evidence="2 3">Z1-20</strain>
    </source>
</reference>